<dbReference type="InterPro" id="IPR057670">
    <property type="entry name" value="SH3_retrovirus"/>
</dbReference>
<dbReference type="HOGENOM" id="CLU_2910712_0_0_1"/>
<gene>
    <name evidence="2" type="ORF">DAPPUDRAFT_277496</name>
</gene>
<organism evidence="2 3">
    <name type="scientific">Daphnia pulex</name>
    <name type="common">Water flea</name>
    <dbReference type="NCBI Taxonomy" id="6669"/>
    <lineage>
        <taxon>Eukaryota</taxon>
        <taxon>Metazoa</taxon>
        <taxon>Ecdysozoa</taxon>
        <taxon>Arthropoda</taxon>
        <taxon>Crustacea</taxon>
        <taxon>Branchiopoda</taxon>
        <taxon>Diplostraca</taxon>
        <taxon>Cladocera</taxon>
        <taxon>Anomopoda</taxon>
        <taxon>Daphniidae</taxon>
        <taxon>Daphnia</taxon>
    </lineage>
</organism>
<evidence type="ECO:0000313" key="3">
    <source>
        <dbReference type="Proteomes" id="UP000000305"/>
    </source>
</evidence>
<dbReference type="Proteomes" id="UP000000305">
    <property type="component" value="Unassembled WGS sequence"/>
</dbReference>
<dbReference type="AlphaFoldDB" id="E9I6E1"/>
<evidence type="ECO:0000259" key="1">
    <source>
        <dbReference type="Pfam" id="PF25597"/>
    </source>
</evidence>
<keyword evidence="3" id="KW-1185">Reference proteome</keyword>
<dbReference type="InParanoid" id="E9I6E1"/>
<feature type="non-terminal residue" evidence="2">
    <location>
        <position position="62"/>
    </location>
</feature>
<proteinExistence type="predicted"/>
<dbReference type="Pfam" id="PF25597">
    <property type="entry name" value="SH3_retrovirus"/>
    <property type="match status" value="1"/>
</dbReference>
<sequence length="62" mass="7219">MYEETAKAYRVYDIERRSVVVSRDVNFDEAVVGGLVLYGNDVHYSLRDTADILDRLDDFEDE</sequence>
<name>E9I6E1_DAPPU</name>
<evidence type="ECO:0000313" key="2">
    <source>
        <dbReference type="EMBL" id="EFX60439.1"/>
    </source>
</evidence>
<dbReference type="STRING" id="6669.E9I6E1"/>
<dbReference type="EMBL" id="GL736396">
    <property type="protein sequence ID" value="EFX60439.1"/>
    <property type="molecule type" value="Genomic_DNA"/>
</dbReference>
<protein>
    <recommendedName>
        <fullName evidence="1">Retroviral polymerase SH3-like domain-containing protein</fullName>
    </recommendedName>
</protein>
<dbReference type="OrthoDB" id="8066303at2759"/>
<feature type="domain" description="Retroviral polymerase SH3-like" evidence="1">
    <location>
        <begin position="2"/>
        <end position="30"/>
    </location>
</feature>
<reference evidence="2 3" key="1">
    <citation type="journal article" date="2011" name="Science">
        <title>The ecoresponsive genome of Daphnia pulex.</title>
        <authorList>
            <person name="Colbourne J.K."/>
            <person name="Pfrender M.E."/>
            <person name="Gilbert D."/>
            <person name="Thomas W.K."/>
            <person name="Tucker A."/>
            <person name="Oakley T.H."/>
            <person name="Tokishita S."/>
            <person name="Aerts A."/>
            <person name="Arnold G.J."/>
            <person name="Basu M.K."/>
            <person name="Bauer D.J."/>
            <person name="Caceres C.E."/>
            <person name="Carmel L."/>
            <person name="Casola C."/>
            <person name="Choi J.H."/>
            <person name="Detter J.C."/>
            <person name="Dong Q."/>
            <person name="Dusheyko S."/>
            <person name="Eads B.D."/>
            <person name="Frohlich T."/>
            <person name="Geiler-Samerotte K.A."/>
            <person name="Gerlach D."/>
            <person name="Hatcher P."/>
            <person name="Jogdeo S."/>
            <person name="Krijgsveld J."/>
            <person name="Kriventseva E.V."/>
            <person name="Kultz D."/>
            <person name="Laforsch C."/>
            <person name="Lindquist E."/>
            <person name="Lopez J."/>
            <person name="Manak J.R."/>
            <person name="Muller J."/>
            <person name="Pangilinan J."/>
            <person name="Patwardhan R.P."/>
            <person name="Pitluck S."/>
            <person name="Pritham E.J."/>
            <person name="Rechtsteiner A."/>
            <person name="Rho M."/>
            <person name="Rogozin I.B."/>
            <person name="Sakarya O."/>
            <person name="Salamov A."/>
            <person name="Schaack S."/>
            <person name="Shapiro H."/>
            <person name="Shiga Y."/>
            <person name="Skalitzky C."/>
            <person name="Smith Z."/>
            <person name="Souvorov A."/>
            <person name="Sung W."/>
            <person name="Tang Z."/>
            <person name="Tsuchiya D."/>
            <person name="Tu H."/>
            <person name="Vos H."/>
            <person name="Wang M."/>
            <person name="Wolf Y.I."/>
            <person name="Yamagata H."/>
            <person name="Yamada T."/>
            <person name="Ye Y."/>
            <person name="Shaw J.R."/>
            <person name="Andrews J."/>
            <person name="Crease T.J."/>
            <person name="Tang H."/>
            <person name="Lucas S.M."/>
            <person name="Robertson H.M."/>
            <person name="Bork P."/>
            <person name="Koonin E.V."/>
            <person name="Zdobnov E.M."/>
            <person name="Grigoriev I.V."/>
            <person name="Lynch M."/>
            <person name="Boore J.L."/>
        </authorList>
    </citation>
    <scope>NUCLEOTIDE SEQUENCE [LARGE SCALE GENOMIC DNA]</scope>
</reference>
<dbReference type="KEGG" id="dpx:DAPPUDRAFT_277496"/>
<accession>E9I6E1</accession>